<keyword evidence="2" id="KW-1185">Reference proteome</keyword>
<sequence length="291" mass="32175">MSLSSWILSLLPINFFILTQAGILPNGVNLQPSYYNNGNVSFGWPLMKKQYKIKTVRIEIEPTSVNQAKTWITEARNNGYNVIATYHKSAVLGSNDANELANAAYWWIQNYENLGADFTINLMNEWSNHNISANDYATAYNLAIRIVRQVYSGRIIIDIPGWGQETKTAADAVKGTYGTKINDTNIVLSTHIYPGGWNQGANRWLSTADLDELASAGLPCIVGEFGKDHGSGGANVSQLVNYARTKGWTVLAWSWNGDGTGMNMVEPPWSSNSQASNFNLSSYFNVVYPLL</sequence>
<organism evidence="2 3">
    <name type="scientific">Acrobeloides nanus</name>
    <dbReference type="NCBI Taxonomy" id="290746"/>
    <lineage>
        <taxon>Eukaryota</taxon>
        <taxon>Metazoa</taxon>
        <taxon>Ecdysozoa</taxon>
        <taxon>Nematoda</taxon>
        <taxon>Chromadorea</taxon>
        <taxon>Rhabditida</taxon>
        <taxon>Tylenchina</taxon>
        <taxon>Cephalobomorpha</taxon>
        <taxon>Cephaloboidea</taxon>
        <taxon>Cephalobidae</taxon>
        <taxon>Acrobeloides</taxon>
    </lineage>
</organism>
<accession>A0A914CIW8</accession>
<dbReference type="WBParaSite" id="ACRNAN_scaffold10960.g17470.t1">
    <property type="protein sequence ID" value="ACRNAN_scaffold10960.g17470.t1"/>
    <property type="gene ID" value="ACRNAN_scaffold10960.g17470"/>
</dbReference>
<proteinExistence type="predicted"/>
<protein>
    <submittedName>
        <fullName evidence="3">Glycoside hydrolase</fullName>
    </submittedName>
</protein>
<name>A0A914CIW8_9BILA</name>
<evidence type="ECO:0000313" key="3">
    <source>
        <dbReference type="WBParaSite" id="ACRNAN_scaffold10960.g17470.t1"/>
    </source>
</evidence>
<evidence type="ECO:0000256" key="1">
    <source>
        <dbReference type="SAM" id="SignalP"/>
    </source>
</evidence>
<dbReference type="Gene3D" id="3.20.20.80">
    <property type="entry name" value="Glycosidases"/>
    <property type="match status" value="1"/>
</dbReference>
<evidence type="ECO:0000313" key="2">
    <source>
        <dbReference type="Proteomes" id="UP000887540"/>
    </source>
</evidence>
<feature type="chain" id="PRO_5037471506" evidence="1">
    <location>
        <begin position="22"/>
        <end position="291"/>
    </location>
</feature>
<feature type="signal peptide" evidence="1">
    <location>
        <begin position="1"/>
        <end position="21"/>
    </location>
</feature>
<reference evidence="3" key="1">
    <citation type="submission" date="2022-11" db="UniProtKB">
        <authorList>
            <consortium name="WormBaseParasite"/>
        </authorList>
    </citation>
    <scope>IDENTIFICATION</scope>
</reference>
<dbReference type="InterPro" id="IPR017853">
    <property type="entry name" value="GH"/>
</dbReference>
<keyword evidence="1" id="KW-0732">Signal</keyword>
<dbReference type="SUPFAM" id="SSF51445">
    <property type="entry name" value="(Trans)glycosidases"/>
    <property type="match status" value="1"/>
</dbReference>
<dbReference type="AlphaFoldDB" id="A0A914CIW8"/>
<dbReference type="Proteomes" id="UP000887540">
    <property type="component" value="Unplaced"/>
</dbReference>